<dbReference type="GO" id="GO:0008081">
    <property type="term" value="F:phosphoric diester hydrolase activity"/>
    <property type="evidence" value="ECO:0007669"/>
    <property type="project" value="InterPro"/>
</dbReference>
<comment type="caution">
    <text evidence="2">The sequence shown here is derived from an EMBL/GenBank/DDBJ whole genome shotgun (WGS) entry which is preliminary data.</text>
</comment>
<keyword evidence="3" id="KW-1185">Reference proteome</keyword>
<dbReference type="GO" id="GO:0006629">
    <property type="term" value="P:lipid metabolic process"/>
    <property type="evidence" value="ECO:0007669"/>
    <property type="project" value="InterPro"/>
</dbReference>
<dbReference type="PANTHER" id="PTHR46211">
    <property type="entry name" value="GLYCEROPHOSPHORYL DIESTER PHOSPHODIESTERASE"/>
    <property type="match status" value="1"/>
</dbReference>
<evidence type="ECO:0000313" key="2">
    <source>
        <dbReference type="EMBL" id="MBD2863809.1"/>
    </source>
</evidence>
<dbReference type="PROSITE" id="PS51704">
    <property type="entry name" value="GP_PDE"/>
    <property type="match status" value="1"/>
</dbReference>
<accession>A0A927H1U4</accession>
<sequence length="244" mass="27232">MRTTHRQIAIVGHRGAAGEAPENTLGSFALAVEQGADAVELDVHLSKDGSIVVCHDAKVNRTTTGRGAIAELLTRELKQLDAGMWHSDRYAGERLPLLEEVLDLLPPAVGVNVEIKIDSPELRDGLLRLLRERSMLQRVFVSSFHHGGLTRMKQEEPGLRIGLLVDKKPIMPEEAARKYGVELYSMHPHHKLVNRQWMEQANRLGIRVYPWTVNKVPRMAELIALGVSGIITDFPARLRALLNN</sequence>
<dbReference type="EMBL" id="JACXJA010000022">
    <property type="protein sequence ID" value="MBD2863809.1"/>
    <property type="molecule type" value="Genomic_DNA"/>
</dbReference>
<reference evidence="2" key="1">
    <citation type="submission" date="2020-09" db="EMBL/GenBank/DDBJ databases">
        <title>A novel bacterium of genus Paenibacillus, isolated from South China Sea.</title>
        <authorList>
            <person name="Huang H."/>
            <person name="Mo K."/>
            <person name="Hu Y."/>
        </authorList>
    </citation>
    <scope>NUCLEOTIDE SEQUENCE</scope>
    <source>
        <strain evidence="2">IB182363</strain>
    </source>
</reference>
<feature type="domain" description="GP-PDE" evidence="1">
    <location>
        <begin position="8"/>
        <end position="242"/>
    </location>
</feature>
<proteinExistence type="predicted"/>
<dbReference type="PANTHER" id="PTHR46211:SF1">
    <property type="entry name" value="GLYCEROPHOSPHODIESTER PHOSPHODIESTERASE, CYTOPLASMIC"/>
    <property type="match status" value="1"/>
</dbReference>
<dbReference type="InterPro" id="IPR030395">
    <property type="entry name" value="GP_PDE_dom"/>
</dbReference>
<dbReference type="AlphaFoldDB" id="A0A927H1U4"/>
<dbReference type="RefSeq" id="WP_190929435.1">
    <property type="nucleotide sequence ID" value="NZ_JACXJA010000022.1"/>
</dbReference>
<name>A0A927H1U4_9BACL</name>
<protein>
    <submittedName>
        <fullName evidence="2">Glycerophosphodiester phosphodiesterase</fullName>
    </submittedName>
</protein>
<dbReference type="Gene3D" id="3.20.20.190">
    <property type="entry name" value="Phosphatidylinositol (PI) phosphodiesterase"/>
    <property type="match status" value="1"/>
</dbReference>
<dbReference type="SUPFAM" id="SSF51695">
    <property type="entry name" value="PLC-like phosphodiesterases"/>
    <property type="match status" value="1"/>
</dbReference>
<gene>
    <name evidence="2" type="ORF">IDH45_17610</name>
</gene>
<evidence type="ECO:0000313" key="3">
    <source>
        <dbReference type="Proteomes" id="UP000639396"/>
    </source>
</evidence>
<dbReference type="Proteomes" id="UP000639396">
    <property type="component" value="Unassembled WGS sequence"/>
</dbReference>
<organism evidence="2 3">
    <name type="scientific">Paenibacillus oceani</name>
    <dbReference type="NCBI Taxonomy" id="2772510"/>
    <lineage>
        <taxon>Bacteria</taxon>
        <taxon>Bacillati</taxon>
        <taxon>Bacillota</taxon>
        <taxon>Bacilli</taxon>
        <taxon>Bacillales</taxon>
        <taxon>Paenibacillaceae</taxon>
        <taxon>Paenibacillus</taxon>
    </lineage>
</organism>
<dbReference type="Pfam" id="PF03009">
    <property type="entry name" value="GDPD"/>
    <property type="match status" value="1"/>
</dbReference>
<evidence type="ECO:0000259" key="1">
    <source>
        <dbReference type="PROSITE" id="PS51704"/>
    </source>
</evidence>
<dbReference type="InterPro" id="IPR017946">
    <property type="entry name" value="PLC-like_Pdiesterase_TIM-brl"/>
</dbReference>